<dbReference type="Proteomes" id="UP000075398">
    <property type="component" value="Unassembled WGS sequence"/>
</dbReference>
<reference evidence="1 2" key="1">
    <citation type="journal article" date="2016" name="ISME J.">
        <title>Chasing the elusive Euryarchaeota class WSA2: genomes reveal a uniquely fastidious methyl-reducing methanogen.</title>
        <authorList>
            <person name="Nobu M.K."/>
            <person name="Narihiro T."/>
            <person name="Kuroda K."/>
            <person name="Mei R."/>
            <person name="Liu W.T."/>
        </authorList>
    </citation>
    <scope>NUCLEOTIDE SEQUENCE [LARGE SCALE GENOMIC DNA]</scope>
    <source>
        <strain evidence="1">U1lsi0528_Bin055</strain>
    </source>
</reference>
<evidence type="ECO:0000313" key="2">
    <source>
        <dbReference type="Proteomes" id="UP000075398"/>
    </source>
</evidence>
<dbReference type="EMBL" id="LNGC01000019">
    <property type="protein sequence ID" value="KYC52634.1"/>
    <property type="molecule type" value="Genomic_DNA"/>
</dbReference>
<gene>
    <name evidence="1" type="ORF">AMQ22_00684</name>
</gene>
<accession>A0A150J6P8</accession>
<proteinExistence type="predicted"/>
<evidence type="ECO:0000313" key="1">
    <source>
        <dbReference type="EMBL" id="KYC52634.1"/>
    </source>
</evidence>
<sequence length="100" mass="11402">MREAKMNDITIGLTSAIGYRHYKNFADGKKLSFKEAILAKCYDCSCGYVDGKIDCCIEDCPLYQYAPYGKSWANRGKRELTEAQRIVISKTGFKKKNNQE</sequence>
<protein>
    <submittedName>
        <fullName evidence="1">Uncharacterized protein</fullName>
    </submittedName>
</protein>
<comment type="caution">
    <text evidence="1">The sequence shown here is derived from an EMBL/GenBank/DDBJ whole genome shotgun (WGS) entry which is preliminary data.</text>
</comment>
<organism evidence="1 2">
    <name type="scientific">Candidatus Methanofastidiosum methylothiophilum</name>
    <dbReference type="NCBI Taxonomy" id="1705564"/>
    <lineage>
        <taxon>Archaea</taxon>
        <taxon>Methanobacteriati</taxon>
        <taxon>Methanobacteriota</taxon>
        <taxon>Stenosarchaea group</taxon>
        <taxon>Candidatus Methanofastidiosia</taxon>
        <taxon>Candidatus Methanofastidiosales</taxon>
        <taxon>Candidatus Methanofastidiosaceae</taxon>
        <taxon>Candidatus Methanofastidiosum</taxon>
    </lineage>
</organism>
<dbReference type="AlphaFoldDB" id="A0A150J6P8"/>
<name>A0A150J6P8_9EURY</name>